<proteinExistence type="predicted"/>
<name>A0A381FA03_9FLAO</name>
<sequence length="49" mass="5692">MTNYISAMASVKEDVYYKDILTIINNGRSYFSNVVLSRRMGNKDAKKRE</sequence>
<organism evidence="1 2">
    <name type="scientific">Chryseobacterium indoltheticum</name>
    <dbReference type="NCBI Taxonomy" id="254"/>
    <lineage>
        <taxon>Bacteria</taxon>
        <taxon>Pseudomonadati</taxon>
        <taxon>Bacteroidota</taxon>
        <taxon>Flavobacteriia</taxon>
        <taxon>Flavobacteriales</taxon>
        <taxon>Weeksellaceae</taxon>
        <taxon>Chryseobacterium group</taxon>
        <taxon>Chryseobacterium</taxon>
    </lineage>
</organism>
<evidence type="ECO:0000313" key="1">
    <source>
        <dbReference type="EMBL" id="SUX43337.1"/>
    </source>
</evidence>
<dbReference type="AlphaFoldDB" id="A0A381FA03"/>
<gene>
    <name evidence="1" type="ORF">NCTC13532_00269</name>
</gene>
<reference evidence="1 2" key="1">
    <citation type="submission" date="2018-06" db="EMBL/GenBank/DDBJ databases">
        <authorList>
            <consortium name="Pathogen Informatics"/>
            <person name="Doyle S."/>
        </authorList>
    </citation>
    <scope>NUCLEOTIDE SEQUENCE [LARGE SCALE GENOMIC DNA]</scope>
    <source>
        <strain evidence="1 2">NCTC13532</strain>
    </source>
</reference>
<protein>
    <submittedName>
        <fullName evidence="1">Uncharacterized protein</fullName>
    </submittedName>
</protein>
<accession>A0A381FA03</accession>
<dbReference type="Proteomes" id="UP000254282">
    <property type="component" value="Unassembled WGS sequence"/>
</dbReference>
<evidence type="ECO:0000313" key="2">
    <source>
        <dbReference type="Proteomes" id="UP000254282"/>
    </source>
</evidence>
<dbReference type="EMBL" id="UFVR01000004">
    <property type="protein sequence ID" value="SUX43337.1"/>
    <property type="molecule type" value="Genomic_DNA"/>
</dbReference>